<reference evidence="1" key="1">
    <citation type="submission" date="2023-01" db="EMBL/GenBank/DDBJ databases">
        <title>Genome assembly of the deep-sea coral Lophelia pertusa.</title>
        <authorList>
            <person name="Herrera S."/>
            <person name="Cordes E."/>
        </authorList>
    </citation>
    <scope>NUCLEOTIDE SEQUENCE</scope>
    <source>
        <strain evidence="1">USNM1676648</strain>
        <tissue evidence="1">Polyp</tissue>
    </source>
</reference>
<protein>
    <submittedName>
        <fullName evidence="1">Uncharacterized protein</fullName>
    </submittedName>
</protein>
<accession>A0A9W9YNV4</accession>
<dbReference type="EMBL" id="MU827325">
    <property type="protein sequence ID" value="KAJ7356056.1"/>
    <property type="molecule type" value="Genomic_DNA"/>
</dbReference>
<comment type="caution">
    <text evidence="1">The sequence shown here is derived from an EMBL/GenBank/DDBJ whole genome shotgun (WGS) entry which is preliminary data.</text>
</comment>
<sequence length="66" mass="7088">MTPVNPPNASAQSNTATSISVQWTFNNSVRNVLGILRGFKVHFTSQAVENYTLVKVGAKRIVANAA</sequence>
<gene>
    <name evidence="1" type="ORF">OS493_026979</name>
</gene>
<dbReference type="Proteomes" id="UP001163046">
    <property type="component" value="Unassembled WGS sequence"/>
</dbReference>
<evidence type="ECO:0000313" key="2">
    <source>
        <dbReference type="Proteomes" id="UP001163046"/>
    </source>
</evidence>
<dbReference type="AlphaFoldDB" id="A0A9W9YNV4"/>
<dbReference type="OrthoDB" id="152385at2759"/>
<organism evidence="1 2">
    <name type="scientific">Desmophyllum pertusum</name>
    <dbReference type="NCBI Taxonomy" id="174260"/>
    <lineage>
        <taxon>Eukaryota</taxon>
        <taxon>Metazoa</taxon>
        <taxon>Cnidaria</taxon>
        <taxon>Anthozoa</taxon>
        <taxon>Hexacorallia</taxon>
        <taxon>Scleractinia</taxon>
        <taxon>Caryophylliina</taxon>
        <taxon>Caryophylliidae</taxon>
        <taxon>Desmophyllum</taxon>
    </lineage>
</organism>
<dbReference type="InterPro" id="IPR036116">
    <property type="entry name" value="FN3_sf"/>
</dbReference>
<proteinExistence type="predicted"/>
<evidence type="ECO:0000313" key="1">
    <source>
        <dbReference type="EMBL" id="KAJ7356056.1"/>
    </source>
</evidence>
<keyword evidence="2" id="KW-1185">Reference proteome</keyword>
<dbReference type="SUPFAM" id="SSF49265">
    <property type="entry name" value="Fibronectin type III"/>
    <property type="match status" value="1"/>
</dbReference>
<name>A0A9W9YNV4_9CNID</name>